<name>A0A8J5HVU1_ZINOF</name>
<protein>
    <submittedName>
        <fullName evidence="1">Uncharacterized protein</fullName>
    </submittedName>
</protein>
<keyword evidence="2" id="KW-1185">Reference proteome</keyword>
<evidence type="ECO:0000313" key="1">
    <source>
        <dbReference type="EMBL" id="KAG6526324.1"/>
    </source>
</evidence>
<gene>
    <name evidence="1" type="ORF">ZIOFF_016307</name>
</gene>
<proteinExistence type="predicted"/>
<dbReference type="EMBL" id="JACMSC010000004">
    <property type="protein sequence ID" value="KAG6526324.1"/>
    <property type="molecule type" value="Genomic_DNA"/>
</dbReference>
<reference evidence="1 2" key="1">
    <citation type="submission" date="2020-08" db="EMBL/GenBank/DDBJ databases">
        <title>Plant Genome Project.</title>
        <authorList>
            <person name="Zhang R.-G."/>
        </authorList>
    </citation>
    <scope>NUCLEOTIDE SEQUENCE [LARGE SCALE GENOMIC DNA]</scope>
    <source>
        <tissue evidence="1">Rhizome</tissue>
    </source>
</reference>
<accession>A0A8J5HVU1</accession>
<dbReference type="AlphaFoldDB" id="A0A8J5HVU1"/>
<sequence>MKSSSISESGTLCSADFPWVGFLVGGAPADGFFLASFDHVWIDHAWFLGWSNLEWDARKLQRVVPAGIVEQICDVQVSEVEERFGGADLVVHQPAGILVAVGEWVRIGLMGGMSERLCLLWSARNDAKHCGLKLVAPNIIWRITQYIFYGMAVGIIKQKHWKGFSSVANSWGIFVRVRAINTVFVVHWKKPIVGGFKLNTDGCSKGNPGLSYYGVIVRDHGGNMVLAQHGTIGIPIPETEFESGFEVCSLDFSFRLRFQSVTSSSYTEFNLKGTKEILSCCMVGENSSTELDPEICNLKPMGSELGFQE</sequence>
<evidence type="ECO:0000313" key="2">
    <source>
        <dbReference type="Proteomes" id="UP000734854"/>
    </source>
</evidence>
<organism evidence="1 2">
    <name type="scientific">Zingiber officinale</name>
    <name type="common">Ginger</name>
    <name type="synonym">Amomum zingiber</name>
    <dbReference type="NCBI Taxonomy" id="94328"/>
    <lineage>
        <taxon>Eukaryota</taxon>
        <taxon>Viridiplantae</taxon>
        <taxon>Streptophyta</taxon>
        <taxon>Embryophyta</taxon>
        <taxon>Tracheophyta</taxon>
        <taxon>Spermatophyta</taxon>
        <taxon>Magnoliopsida</taxon>
        <taxon>Liliopsida</taxon>
        <taxon>Zingiberales</taxon>
        <taxon>Zingiberaceae</taxon>
        <taxon>Zingiber</taxon>
    </lineage>
</organism>
<comment type="caution">
    <text evidence="1">The sequence shown here is derived from an EMBL/GenBank/DDBJ whole genome shotgun (WGS) entry which is preliminary data.</text>
</comment>
<dbReference type="Proteomes" id="UP000734854">
    <property type="component" value="Unassembled WGS sequence"/>
</dbReference>